<feature type="transmembrane region" description="Helical" evidence="1">
    <location>
        <begin position="66"/>
        <end position="87"/>
    </location>
</feature>
<dbReference type="EMBL" id="NMUH01001269">
    <property type="protein sequence ID" value="MQL90741.1"/>
    <property type="molecule type" value="Genomic_DNA"/>
</dbReference>
<organism evidence="2 3">
    <name type="scientific">Colocasia esculenta</name>
    <name type="common">Wild taro</name>
    <name type="synonym">Arum esculentum</name>
    <dbReference type="NCBI Taxonomy" id="4460"/>
    <lineage>
        <taxon>Eukaryota</taxon>
        <taxon>Viridiplantae</taxon>
        <taxon>Streptophyta</taxon>
        <taxon>Embryophyta</taxon>
        <taxon>Tracheophyta</taxon>
        <taxon>Spermatophyta</taxon>
        <taxon>Magnoliopsida</taxon>
        <taxon>Liliopsida</taxon>
        <taxon>Araceae</taxon>
        <taxon>Aroideae</taxon>
        <taxon>Colocasieae</taxon>
        <taxon>Colocasia</taxon>
    </lineage>
</organism>
<keyword evidence="3" id="KW-1185">Reference proteome</keyword>
<protein>
    <submittedName>
        <fullName evidence="2">Uncharacterized protein</fullName>
    </submittedName>
</protein>
<keyword evidence="1" id="KW-0472">Membrane</keyword>
<evidence type="ECO:0000313" key="3">
    <source>
        <dbReference type="Proteomes" id="UP000652761"/>
    </source>
</evidence>
<keyword evidence="1" id="KW-0812">Transmembrane</keyword>
<accession>A0A843V3K5</accession>
<name>A0A843V3K5_COLES</name>
<evidence type="ECO:0000313" key="2">
    <source>
        <dbReference type="EMBL" id="MQL90741.1"/>
    </source>
</evidence>
<gene>
    <name evidence="2" type="ORF">Taro_023342</name>
</gene>
<dbReference type="AlphaFoldDB" id="A0A843V3K5"/>
<keyword evidence="1" id="KW-1133">Transmembrane helix</keyword>
<sequence length="97" mass="10686">MVRRCFSHGCSVSLVVTPGCSFPTSWRCVSRVCFHIMLLWPDPGCGSCHCSSVSHFTALWSSFASALLEFLLLWLLLPPLLGLALHAELPVVAWDNP</sequence>
<evidence type="ECO:0000256" key="1">
    <source>
        <dbReference type="SAM" id="Phobius"/>
    </source>
</evidence>
<dbReference type="Proteomes" id="UP000652761">
    <property type="component" value="Unassembled WGS sequence"/>
</dbReference>
<proteinExistence type="predicted"/>
<comment type="caution">
    <text evidence="2">The sequence shown here is derived from an EMBL/GenBank/DDBJ whole genome shotgun (WGS) entry which is preliminary data.</text>
</comment>
<reference evidence="2" key="1">
    <citation type="submission" date="2017-07" db="EMBL/GenBank/DDBJ databases">
        <title>Taro Niue Genome Assembly and Annotation.</title>
        <authorList>
            <person name="Atibalentja N."/>
            <person name="Keating K."/>
            <person name="Fields C.J."/>
        </authorList>
    </citation>
    <scope>NUCLEOTIDE SEQUENCE</scope>
    <source>
        <strain evidence="2">Niue_2</strain>
        <tissue evidence="2">Leaf</tissue>
    </source>
</reference>